<dbReference type="EMBL" id="QYUJ01000004">
    <property type="protein sequence ID" value="RJF75667.1"/>
    <property type="molecule type" value="Genomic_DNA"/>
</dbReference>
<proteinExistence type="predicted"/>
<comment type="caution">
    <text evidence="1">The sequence shown here is derived from an EMBL/GenBank/DDBJ whole genome shotgun (WGS) entry which is preliminary data.</text>
</comment>
<sequence length="214" mass="23817">MEQWTESSLPARVTSAEVAQVLRKVEHVQQLRHFMTPRGSTVSEFAAAQGWPHLKAYRQVKLFEKLGLLEVSHSEKRAGRAIHYYRCPSQRYFLPASLVSIEEYLNQSFQPHEGQIKHELAEAAQSGDNPVAGLLVGAFGDGVALLPADREGQPWSPDAPESPAMFFGIGPLFLDYPQAKALQAELQEVFERYGQQAGGARYLYQVIFTPDSTG</sequence>
<reference evidence="1 2" key="1">
    <citation type="submission" date="2018-09" db="EMBL/GenBank/DDBJ databases">
        <authorList>
            <person name="Zhu H."/>
        </authorList>
    </citation>
    <scope>NUCLEOTIDE SEQUENCE [LARGE SCALE GENOMIC DNA]</scope>
    <source>
        <strain evidence="1 2">K2S05-167</strain>
    </source>
</reference>
<dbReference type="OrthoDB" id="67727at2"/>
<keyword evidence="2" id="KW-1185">Reference proteome</keyword>
<organism evidence="1 2">
    <name type="scientific">Deinococcus cavernae</name>
    <dbReference type="NCBI Taxonomy" id="2320857"/>
    <lineage>
        <taxon>Bacteria</taxon>
        <taxon>Thermotogati</taxon>
        <taxon>Deinococcota</taxon>
        <taxon>Deinococci</taxon>
        <taxon>Deinococcales</taxon>
        <taxon>Deinococcaceae</taxon>
        <taxon>Deinococcus</taxon>
    </lineage>
</organism>
<name>A0A418VHW5_9DEIO</name>
<dbReference type="InterPro" id="IPR036388">
    <property type="entry name" value="WH-like_DNA-bd_sf"/>
</dbReference>
<gene>
    <name evidence="1" type="ORF">D3875_01060</name>
</gene>
<dbReference type="AlphaFoldDB" id="A0A418VHW5"/>
<dbReference type="RefSeq" id="WP_119760246.1">
    <property type="nucleotide sequence ID" value="NZ_QYUJ01000004.1"/>
</dbReference>
<evidence type="ECO:0000313" key="1">
    <source>
        <dbReference type="EMBL" id="RJF75667.1"/>
    </source>
</evidence>
<dbReference type="Gene3D" id="1.10.10.10">
    <property type="entry name" value="Winged helix-like DNA-binding domain superfamily/Winged helix DNA-binding domain"/>
    <property type="match status" value="1"/>
</dbReference>
<protein>
    <submittedName>
        <fullName evidence="1">ArsR family transcriptional regulator</fullName>
    </submittedName>
</protein>
<dbReference type="Proteomes" id="UP000286287">
    <property type="component" value="Unassembled WGS sequence"/>
</dbReference>
<evidence type="ECO:0000313" key="2">
    <source>
        <dbReference type="Proteomes" id="UP000286287"/>
    </source>
</evidence>
<accession>A0A418VHW5</accession>